<accession>A0AA37SB30</accession>
<reference evidence="5" key="1">
    <citation type="journal article" date="2014" name="Int. J. Syst. Evol. Microbiol.">
        <title>Complete genome sequence of Corynebacterium casei LMG S-19264T (=DSM 44701T), isolated from a smear-ripened cheese.</title>
        <authorList>
            <consortium name="US DOE Joint Genome Institute (JGI-PGF)"/>
            <person name="Walter F."/>
            <person name="Albersmeier A."/>
            <person name="Kalinowski J."/>
            <person name="Ruckert C."/>
        </authorList>
    </citation>
    <scope>NUCLEOTIDE SEQUENCE</scope>
    <source>
        <strain evidence="5">NBRC 110071</strain>
    </source>
</reference>
<dbReference type="InterPro" id="IPR027417">
    <property type="entry name" value="P-loop_NTPase"/>
</dbReference>
<proteinExistence type="predicted"/>
<keyword evidence="1" id="KW-0805">Transcription regulation</keyword>
<dbReference type="Proteomes" id="UP001161389">
    <property type="component" value="Unassembled WGS sequence"/>
</dbReference>
<evidence type="ECO:0000256" key="3">
    <source>
        <dbReference type="ARBA" id="ARBA00023163"/>
    </source>
</evidence>
<evidence type="ECO:0000313" key="5">
    <source>
        <dbReference type="EMBL" id="GLQ31278.1"/>
    </source>
</evidence>
<dbReference type="SUPFAM" id="SSF46894">
    <property type="entry name" value="C-terminal effector domain of the bipartite response regulators"/>
    <property type="match status" value="1"/>
</dbReference>
<dbReference type="RefSeq" id="WP_284380825.1">
    <property type="nucleotide sequence ID" value="NZ_BSNM01000011.1"/>
</dbReference>
<feature type="domain" description="HTH luxR-type" evidence="4">
    <location>
        <begin position="836"/>
        <end position="901"/>
    </location>
</feature>
<dbReference type="SUPFAM" id="SSF48452">
    <property type="entry name" value="TPR-like"/>
    <property type="match status" value="1"/>
</dbReference>
<dbReference type="Pfam" id="PF17874">
    <property type="entry name" value="TPR_MalT"/>
    <property type="match status" value="1"/>
</dbReference>
<protein>
    <submittedName>
        <fullName evidence="5">LuxR family transcriptional regulator</fullName>
    </submittedName>
</protein>
<dbReference type="InterPro" id="IPR016032">
    <property type="entry name" value="Sig_transdc_resp-reg_C-effctor"/>
</dbReference>
<dbReference type="PANTHER" id="PTHR44688:SF16">
    <property type="entry name" value="DNA-BINDING TRANSCRIPTIONAL ACTIVATOR DEVR_DOSR"/>
    <property type="match status" value="1"/>
</dbReference>
<dbReference type="EMBL" id="BSNM01000011">
    <property type="protein sequence ID" value="GLQ31278.1"/>
    <property type="molecule type" value="Genomic_DNA"/>
</dbReference>
<dbReference type="Gene3D" id="1.25.40.10">
    <property type="entry name" value="Tetratricopeptide repeat domain"/>
    <property type="match status" value="1"/>
</dbReference>
<dbReference type="SUPFAM" id="SSF52540">
    <property type="entry name" value="P-loop containing nucleoside triphosphate hydrolases"/>
    <property type="match status" value="1"/>
</dbReference>
<dbReference type="Gene3D" id="1.10.10.10">
    <property type="entry name" value="Winged helix-like DNA-binding domain superfamily/Winged helix DNA-binding domain"/>
    <property type="match status" value="1"/>
</dbReference>
<evidence type="ECO:0000256" key="2">
    <source>
        <dbReference type="ARBA" id="ARBA00023125"/>
    </source>
</evidence>
<dbReference type="SMART" id="SM00421">
    <property type="entry name" value="HTH_LUXR"/>
    <property type="match status" value="1"/>
</dbReference>
<dbReference type="InterPro" id="IPR000792">
    <property type="entry name" value="Tscrpt_reg_LuxR_C"/>
</dbReference>
<dbReference type="CDD" id="cd06170">
    <property type="entry name" value="LuxR_C_like"/>
    <property type="match status" value="1"/>
</dbReference>
<dbReference type="PANTHER" id="PTHR44688">
    <property type="entry name" value="DNA-BINDING TRANSCRIPTIONAL ACTIVATOR DEVR_DOSR"/>
    <property type="match status" value="1"/>
</dbReference>
<dbReference type="InterPro" id="IPR036388">
    <property type="entry name" value="WH-like_DNA-bd_sf"/>
</dbReference>
<comment type="caution">
    <text evidence="5">The sequence shown here is derived from an EMBL/GenBank/DDBJ whole genome shotgun (WGS) entry which is preliminary data.</text>
</comment>
<dbReference type="PROSITE" id="PS50043">
    <property type="entry name" value="HTH_LUXR_2"/>
    <property type="match status" value="1"/>
</dbReference>
<keyword evidence="6" id="KW-1185">Reference proteome</keyword>
<dbReference type="GO" id="GO:0003677">
    <property type="term" value="F:DNA binding"/>
    <property type="evidence" value="ECO:0007669"/>
    <property type="project" value="UniProtKB-KW"/>
</dbReference>
<keyword evidence="2" id="KW-0238">DNA-binding</keyword>
<gene>
    <name evidence="5" type="ORF">GCM10007876_17570</name>
</gene>
<dbReference type="PRINTS" id="PR00038">
    <property type="entry name" value="HTHLUXR"/>
</dbReference>
<reference evidence="5" key="2">
    <citation type="submission" date="2023-01" db="EMBL/GenBank/DDBJ databases">
        <title>Draft genome sequence of Litoribrevibacter albus strain NBRC 110071.</title>
        <authorList>
            <person name="Sun Q."/>
            <person name="Mori K."/>
        </authorList>
    </citation>
    <scope>NUCLEOTIDE SEQUENCE</scope>
    <source>
        <strain evidence="5">NBRC 110071</strain>
    </source>
</reference>
<dbReference type="GO" id="GO:0006355">
    <property type="term" value="P:regulation of DNA-templated transcription"/>
    <property type="evidence" value="ECO:0007669"/>
    <property type="project" value="InterPro"/>
</dbReference>
<sequence>MEMTHKSPVTSLFKLHSSRRLIPAKGSISVRPKVKEAVEHGLERSRLLFACAPKGYGKTLAVSAYARSVVAQGGQAEWVELSRGGESVEDFLCYLLDAIKSLLALSEPTSEEIQREIQYGWRDALEVFLLGINRHSMTEQEKSAEQKKLLVINGWDGVNTSSDERYILETLIRFTPADLKILVVSSKLDDALINSPVMINIQPQLMQYMDFSMGYSDVMARLVQLHVPDAEDRANYIMQKTLGWPLAVEVMVKELSSLSASAALDEPILLSRLSSFLAEQFNLPELHQTTHVLAVLSLVERVSEQFCTDVFGEQGALCFNVIKEQLILQSPPEGASTNYFLFNPVHRSWLVETHLKAISKEKLESWIVKSAEWFVQHQAFSEAINLCTYLGKADVILSVAEKSSDFLLQQHGFHQLRKLETLLTPEVMNSSPKLCSSMAWAWAYSMDFRRALTWLDNISEADVQEHGLTSLVLLIRAWCARYLGEYEKAKALVEEYRSHEDQGELTEAMSLILSARISLAVGDFSLGEQQINNSLRKARNWSDGRLESAVLIDLCRYHQQRGDWHSALASIDKGISLLHQQTLGTQSPFYGRMMMLKSYILWIQGDWLNADDVCDRGVKTALHNEDPMIVLGFSVKALLYRGKRSYRKAHRGIFELERLMHCWNVPDDFYQPLVNLVKAYLKLDEGQLSIAQSIYDDLAERDFWHPALLEWLPHLGYYLDLLGIRLSCAHGQWQHALELCDQLQRKLSVESRAVMYIPVMVLQATCYDALGDTKQSAKVLKRALQESMSCSYIAPFMELGVQVAPMLAKLNERGELGEFIYQLQHLEGLREHLSIGNDVCVPLSDREQGVLALIAEGHSNQAVADKLFISLNTVKTHARKINNKLGVKNRTQAIAKARELGLL</sequence>
<dbReference type="AlphaFoldDB" id="A0AA37SB30"/>
<dbReference type="InterPro" id="IPR041617">
    <property type="entry name" value="TPR_MalT"/>
</dbReference>
<organism evidence="5 6">
    <name type="scientific">Litoribrevibacter albus</name>
    <dbReference type="NCBI Taxonomy" id="1473156"/>
    <lineage>
        <taxon>Bacteria</taxon>
        <taxon>Pseudomonadati</taxon>
        <taxon>Pseudomonadota</taxon>
        <taxon>Gammaproteobacteria</taxon>
        <taxon>Oceanospirillales</taxon>
        <taxon>Oceanospirillaceae</taxon>
        <taxon>Litoribrevibacter</taxon>
    </lineage>
</organism>
<evidence type="ECO:0000259" key="4">
    <source>
        <dbReference type="PROSITE" id="PS50043"/>
    </source>
</evidence>
<dbReference type="Pfam" id="PF00196">
    <property type="entry name" value="GerE"/>
    <property type="match status" value="1"/>
</dbReference>
<evidence type="ECO:0000256" key="1">
    <source>
        <dbReference type="ARBA" id="ARBA00023015"/>
    </source>
</evidence>
<dbReference type="InterPro" id="IPR011990">
    <property type="entry name" value="TPR-like_helical_dom_sf"/>
</dbReference>
<name>A0AA37SB30_9GAMM</name>
<keyword evidence="3" id="KW-0804">Transcription</keyword>
<evidence type="ECO:0000313" key="6">
    <source>
        <dbReference type="Proteomes" id="UP001161389"/>
    </source>
</evidence>